<proteinExistence type="predicted"/>
<gene>
    <name evidence="1" type="ORF">BWR18_01635</name>
</gene>
<dbReference type="STRING" id="299262.BWR18_01635"/>
<dbReference type="Proteomes" id="UP000186336">
    <property type="component" value="Chromosome"/>
</dbReference>
<protein>
    <submittedName>
        <fullName evidence="1">Uncharacterized protein</fullName>
    </submittedName>
</protein>
<dbReference type="OrthoDB" id="9803470at2"/>
<dbReference type="KEGG" id="tom:BWR18_01635"/>
<sequence>MGAALAISSGLADDPARVVDLVHRPVEKALPRVPPGSDMMARLFTILRNTPCSQMRSAERAGLGADGHGATTRTAPPAQEKRLACDDLLSAVRTRPADQRVALLLVCVAGYHDADAANMCDGPHDTVEGRVNHEHNKLAGLMDMDARHDILSNDRITMILQAHRRQSSDSRQFG</sequence>
<organism evidence="1 2">
    <name type="scientific">Tateyamaria omphalii</name>
    <dbReference type="NCBI Taxonomy" id="299262"/>
    <lineage>
        <taxon>Bacteria</taxon>
        <taxon>Pseudomonadati</taxon>
        <taxon>Pseudomonadota</taxon>
        <taxon>Alphaproteobacteria</taxon>
        <taxon>Rhodobacterales</taxon>
        <taxon>Roseobacteraceae</taxon>
        <taxon>Tateyamaria</taxon>
    </lineage>
</organism>
<dbReference type="Gene3D" id="1.20.140.160">
    <property type="match status" value="1"/>
</dbReference>
<dbReference type="AlphaFoldDB" id="A0A1P8MR64"/>
<dbReference type="EMBL" id="CP019312">
    <property type="protein sequence ID" value="APX10541.1"/>
    <property type="molecule type" value="Genomic_DNA"/>
</dbReference>
<name>A0A1P8MR64_9RHOB</name>
<accession>A0A1P8MR64</accession>
<evidence type="ECO:0000313" key="2">
    <source>
        <dbReference type="Proteomes" id="UP000186336"/>
    </source>
</evidence>
<dbReference type="RefSeq" id="WP_076626408.1">
    <property type="nucleotide sequence ID" value="NZ_CP019312.1"/>
</dbReference>
<keyword evidence="2" id="KW-1185">Reference proteome</keyword>
<reference evidence="1 2" key="1">
    <citation type="submission" date="2017-01" db="EMBL/GenBank/DDBJ databases">
        <title>Complete genome of Tateyamaria omphalii DOK1-4 isolated from seawater in Dokdo.</title>
        <authorList>
            <person name="Kim J.H."/>
            <person name="Chi W.-J."/>
        </authorList>
    </citation>
    <scope>NUCLEOTIDE SEQUENCE [LARGE SCALE GENOMIC DNA]</scope>
    <source>
        <strain evidence="1 2">DOK1-4</strain>
    </source>
</reference>
<evidence type="ECO:0000313" key="1">
    <source>
        <dbReference type="EMBL" id="APX10541.1"/>
    </source>
</evidence>